<reference evidence="1 2" key="2">
    <citation type="submission" date="2013-03" db="EMBL/GenBank/DDBJ databases">
        <title>Diversity in Clostridium botulinum.</title>
        <authorList>
            <person name="Timme R.E."/>
            <person name="Allard M."/>
            <person name="Luo Y."/>
            <person name="Strain E."/>
            <person name="Gonzalez-Escalona N."/>
            <person name="Brown E."/>
        </authorList>
    </citation>
    <scope>NUCLEOTIDE SEQUENCE [LARGE SCALE GENOMIC DNA]</scope>
    <source>
        <strain evidence="1 2">CFSAN001627</strain>
    </source>
</reference>
<accession>M1ZQV9</accession>
<comment type="caution">
    <text evidence="1">The sequence shown here is derived from an EMBL/GenBank/DDBJ whole genome shotgun (WGS) entry which is preliminary data.</text>
</comment>
<dbReference type="InterPro" id="IPR011101">
    <property type="entry name" value="DUF5131"/>
</dbReference>
<dbReference type="PATRIC" id="fig|1232189.3.peg.1472"/>
<proteinExistence type="predicted"/>
<evidence type="ECO:0000313" key="1">
    <source>
        <dbReference type="EMBL" id="EKN42072.1"/>
    </source>
</evidence>
<organism evidence="1 2">
    <name type="scientific">Clostridium botulinum CFSAN001627</name>
    <dbReference type="NCBI Taxonomy" id="1232189"/>
    <lineage>
        <taxon>Bacteria</taxon>
        <taxon>Bacillati</taxon>
        <taxon>Bacillota</taxon>
        <taxon>Clostridia</taxon>
        <taxon>Eubacteriales</taxon>
        <taxon>Clostridiaceae</taxon>
        <taxon>Clostridium</taxon>
    </lineage>
</organism>
<gene>
    <name evidence="1" type="ORF">CFSAN001627_09177</name>
</gene>
<evidence type="ECO:0000313" key="2">
    <source>
        <dbReference type="Proteomes" id="UP000011944"/>
    </source>
</evidence>
<protein>
    <recommendedName>
        <fullName evidence="3">DUF5131 family protein</fullName>
    </recommendedName>
</protein>
<dbReference type="Pfam" id="PF07505">
    <property type="entry name" value="DUF5131"/>
    <property type="match status" value="1"/>
</dbReference>
<evidence type="ECO:0008006" key="3">
    <source>
        <dbReference type="Google" id="ProtNLM"/>
    </source>
</evidence>
<dbReference type="EMBL" id="AMXI01000515">
    <property type="protein sequence ID" value="EKN42072.1"/>
    <property type="molecule type" value="Genomic_DNA"/>
</dbReference>
<sequence length="65" mass="7873">MAMWNPWRGCKKCSDGCKYCYIHKGDYKRNINTNEIIKTNNFYKPIEKLKNGTYKIKYLFLRICL</sequence>
<dbReference type="AlphaFoldDB" id="M1ZQV9"/>
<dbReference type="Proteomes" id="UP000011944">
    <property type="component" value="Unassembled WGS sequence"/>
</dbReference>
<name>M1ZQV9_CLOBO</name>
<reference evidence="1 2" key="1">
    <citation type="submission" date="2012-10" db="EMBL/GenBank/DDBJ databases">
        <authorList>
            <person name="Strain E.A."/>
            <person name="Brown E."/>
            <person name="Allard M.W."/>
            <person name="Gonzalez-Escalona N."/>
            <person name="Timme R."/>
        </authorList>
    </citation>
    <scope>NUCLEOTIDE SEQUENCE [LARGE SCALE GENOMIC DNA]</scope>
    <source>
        <strain evidence="1 2">CFSAN001627</strain>
    </source>
</reference>